<accession>A0ABZ1P8U6</accession>
<protein>
    <recommendedName>
        <fullName evidence="3">Molybdopterin converting factor, small subunit</fullName>
    </recommendedName>
</protein>
<keyword evidence="2" id="KW-1185">Reference proteome</keyword>
<dbReference type="Proteomes" id="UP001346877">
    <property type="component" value="Chromosome"/>
</dbReference>
<reference evidence="1 2" key="1">
    <citation type="submission" date="2022-10" db="EMBL/GenBank/DDBJ databases">
        <title>The complete genomes of actinobacterial strains from the NBC collection.</title>
        <authorList>
            <person name="Joergensen T.S."/>
            <person name="Alvarez Arevalo M."/>
            <person name="Sterndorff E.B."/>
            <person name="Faurdal D."/>
            <person name="Vuksanovic O."/>
            <person name="Mourched A.-S."/>
            <person name="Charusanti P."/>
            <person name="Shaw S."/>
            <person name="Blin K."/>
            <person name="Weber T."/>
        </authorList>
    </citation>
    <scope>NUCLEOTIDE SEQUENCE [LARGE SCALE GENOMIC DNA]</scope>
    <source>
        <strain evidence="1 2">NBC_00396</strain>
    </source>
</reference>
<evidence type="ECO:0000313" key="2">
    <source>
        <dbReference type="Proteomes" id="UP001346877"/>
    </source>
</evidence>
<evidence type="ECO:0000313" key="1">
    <source>
        <dbReference type="EMBL" id="WUI80476.1"/>
    </source>
</evidence>
<dbReference type="EMBL" id="CP107941">
    <property type="protein sequence ID" value="WUI80476.1"/>
    <property type="molecule type" value="Genomic_DNA"/>
</dbReference>
<dbReference type="RefSeq" id="WP_328366496.1">
    <property type="nucleotide sequence ID" value="NZ_CP107936.1"/>
</dbReference>
<sequence length="123" mass="13090">MAALIASASPSMSGVHATVSAMPMITIADEATGGPSVAEWTMEIFDETVRLDELIRRRVVLEVAESGAGVDPEERTQATLEAFGRNGFVVLVDDRQVTSLDDKVHLHAGSRVTFLKLVPLVGG</sequence>
<name>A0ABZ1P8U6_9ACTN</name>
<proteinExistence type="predicted"/>
<gene>
    <name evidence="1" type="ORF">OG375_21305</name>
</gene>
<organism evidence="1 2">
    <name type="scientific">Micromonospora zamorensis</name>
    <dbReference type="NCBI Taxonomy" id="709883"/>
    <lineage>
        <taxon>Bacteria</taxon>
        <taxon>Bacillati</taxon>
        <taxon>Actinomycetota</taxon>
        <taxon>Actinomycetes</taxon>
        <taxon>Micromonosporales</taxon>
        <taxon>Micromonosporaceae</taxon>
        <taxon>Micromonospora</taxon>
    </lineage>
</organism>
<evidence type="ECO:0008006" key="3">
    <source>
        <dbReference type="Google" id="ProtNLM"/>
    </source>
</evidence>